<feature type="domain" description="Tail specific protease" evidence="2">
    <location>
        <begin position="307"/>
        <end position="525"/>
    </location>
</feature>
<dbReference type="SUPFAM" id="SSF52096">
    <property type="entry name" value="ClpP/crotonase"/>
    <property type="match status" value="1"/>
</dbReference>
<dbReference type="AlphaFoldDB" id="A0AAD5U730"/>
<comment type="caution">
    <text evidence="3">The sequence shown here is derived from an EMBL/GenBank/DDBJ whole genome shotgun (WGS) entry which is preliminary data.</text>
</comment>
<dbReference type="Gene3D" id="3.90.226.10">
    <property type="entry name" value="2-enoyl-CoA Hydratase, Chain A, domain 1"/>
    <property type="match status" value="1"/>
</dbReference>
<proteinExistence type="predicted"/>
<dbReference type="InterPro" id="IPR005151">
    <property type="entry name" value="Tail-specific_protease"/>
</dbReference>
<keyword evidence="4" id="KW-1185">Reference proteome</keyword>
<dbReference type="GO" id="GO:0004175">
    <property type="term" value="F:endopeptidase activity"/>
    <property type="evidence" value="ECO:0007669"/>
    <property type="project" value="TreeGrafter"/>
</dbReference>
<keyword evidence="1" id="KW-0732">Signal</keyword>
<dbReference type="PANTHER" id="PTHR32060:SF22">
    <property type="entry name" value="CARBOXYL-TERMINAL-PROCESSING PEPTIDASE 3, CHLOROPLASTIC"/>
    <property type="match status" value="1"/>
</dbReference>
<sequence>MRLKFACSLLLLANAVVCTMVLKTWDSATQSKYTVPTYKATTQQNVAGIVANMIQIYCNGPTKMSQYSISSPLASAYNILNGQSSLTSPQFQSAQMMFILSLRDFHTSFVLPTPASCFTWIYPIALDLINSNDLLNNPVVVVKSTRYYQKEYIPSGFSINKGDIVVSINGFTPAKLFQKFAAAGGGANNYGGMRAVLSLFDTRSGAMYGPPSGTFVQYVLQRPDNSQYSYTGVVTAYYSDTCVDSAPTTASEDIENPIDTESLDPYRAEKIGARVEYEMSPPFANLNYQTTQDSTLSYTIYQSGTSKIGIIKISSFIPETTTNGQQTILNLVYSLLTNQLKDTEALVIDVRNNGGGLVSLADTLPQLFGGINVQPMRFRALVNEINGVLLNNWADWKTAYQNAKSKGLQYTSDLLSFTTYKDANNLGNYYSKPVGVWMNAKCYSACDMFVANMKDNGVARIYGEDPQTGAGGANVVDLSFLSYYAPTYFKNNLPGGQTMRLAWRQAVRKNGALIEDLGVSADMVVRPTQKDFIDTNSNSALDKIIADLKSRNNMGVAGISFSPNIPLTARSIQGEHFSFRGDIQNIKTIHLSARSENIAEFSFKDHQQFTNFLIADPQPSTQLGLREYEINGYDESGNLRLRQVRLHETIPPLSNFKKILFGAATELDFNSESYKSICTKGDKETVLAGWNVLDNVLQLGDGTHKYPNNLNTKFKAFIKIENYMGKKLIIKQLGAFEIEEGDHFSLNVKYITGKNGSFKDKILLKNYIGKGLLEDVTVQDLESEYLELSWEFKSNHLDLGEKINGPHLLSVSFSLINN</sequence>
<name>A0AAD5U730_9FUNG</name>
<dbReference type="GO" id="GO:0008236">
    <property type="term" value="F:serine-type peptidase activity"/>
    <property type="evidence" value="ECO:0007669"/>
    <property type="project" value="InterPro"/>
</dbReference>
<dbReference type="PANTHER" id="PTHR32060">
    <property type="entry name" value="TAIL-SPECIFIC PROTEASE"/>
    <property type="match status" value="1"/>
</dbReference>
<accession>A0AAD5U730</accession>
<protein>
    <recommendedName>
        <fullName evidence="2">Tail specific protease domain-containing protein</fullName>
    </recommendedName>
</protein>
<evidence type="ECO:0000313" key="3">
    <source>
        <dbReference type="EMBL" id="KAJ3223254.1"/>
    </source>
</evidence>
<reference evidence="3" key="1">
    <citation type="submission" date="2020-05" db="EMBL/GenBank/DDBJ databases">
        <title>Phylogenomic resolution of chytrid fungi.</title>
        <authorList>
            <person name="Stajich J.E."/>
            <person name="Amses K."/>
            <person name="Simmons R."/>
            <person name="Seto K."/>
            <person name="Myers J."/>
            <person name="Bonds A."/>
            <person name="Quandt C.A."/>
            <person name="Barry K."/>
            <person name="Liu P."/>
            <person name="Grigoriev I."/>
            <person name="Longcore J.E."/>
            <person name="James T.Y."/>
        </authorList>
    </citation>
    <scope>NUCLEOTIDE SEQUENCE</scope>
    <source>
        <strain evidence="3">JEL0476</strain>
    </source>
</reference>
<dbReference type="Proteomes" id="UP001211065">
    <property type="component" value="Unassembled WGS sequence"/>
</dbReference>
<organism evidence="3 4">
    <name type="scientific">Clydaea vesicula</name>
    <dbReference type="NCBI Taxonomy" id="447962"/>
    <lineage>
        <taxon>Eukaryota</taxon>
        <taxon>Fungi</taxon>
        <taxon>Fungi incertae sedis</taxon>
        <taxon>Chytridiomycota</taxon>
        <taxon>Chytridiomycota incertae sedis</taxon>
        <taxon>Chytridiomycetes</taxon>
        <taxon>Lobulomycetales</taxon>
        <taxon>Lobulomycetaceae</taxon>
        <taxon>Clydaea</taxon>
    </lineage>
</organism>
<evidence type="ECO:0000259" key="2">
    <source>
        <dbReference type="Pfam" id="PF03572"/>
    </source>
</evidence>
<dbReference type="EMBL" id="JADGJW010000137">
    <property type="protein sequence ID" value="KAJ3223254.1"/>
    <property type="molecule type" value="Genomic_DNA"/>
</dbReference>
<evidence type="ECO:0000313" key="4">
    <source>
        <dbReference type="Proteomes" id="UP001211065"/>
    </source>
</evidence>
<feature type="signal peptide" evidence="1">
    <location>
        <begin position="1"/>
        <end position="18"/>
    </location>
</feature>
<evidence type="ECO:0000256" key="1">
    <source>
        <dbReference type="SAM" id="SignalP"/>
    </source>
</evidence>
<dbReference type="InterPro" id="IPR029045">
    <property type="entry name" value="ClpP/crotonase-like_dom_sf"/>
</dbReference>
<dbReference type="Pfam" id="PF03572">
    <property type="entry name" value="Peptidase_S41"/>
    <property type="match status" value="1"/>
</dbReference>
<gene>
    <name evidence="3" type="ORF">HK099_001345</name>
</gene>
<dbReference type="GO" id="GO:0006508">
    <property type="term" value="P:proteolysis"/>
    <property type="evidence" value="ECO:0007669"/>
    <property type="project" value="InterPro"/>
</dbReference>
<feature type="chain" id="PRO_5041915943" description="Tail specific protease domain-containing protein" evidence="1">
    <location>
        <begin position="19"/>
        <end position="818"/>
    </location>
</feature>